<organism evidence="2 3">
    <name type="scientific">Rhizocola hellebori</name>
    <dbReference type="NCBI Taxonomy" id="1392758"/>
    <lineage>
        <taxon>Bacteria</taxon>
        <taxon>Bacillati</taxon>
        <taxon>Actinomycetota</taxon>
        <taxon>Actinomycetes</taxon>
        <taxon>Micromonosporales</taxon>
        <taxon>Micromonosporaceae</taxon>
        <taxon>Rhizocola</taxon>
    </lineage>
</organism>
<dbReference type="Proteomes" id="UP000612899">
    <property type="component" value="Unassembled WGS sequence"/>
</dbReference>
<accession>A0A8J3VIZ7</accession>
<evidence type="ECO:0000313" key="2">
    <source>
        <dbReference type="EMBL" id="GIH08889.1"/>
    </source>
</evidence>
<name>A0A8J3VIZ7_9ACTN</name>
<feature type="chain" id="PRO_5035177017" evidence="1">
    <location>
        <begin position="32"/>
        <end position="82"/>
    </location>
</feature>
<proteinExistence type="predicted"/>
<sequence>MKSSIRRICTRLGAVAIATAFAVGIAQPASAGWVPYGFYDYYTECEAIGNGREGTEWVFWYCVMLSGGNGYAQLMVFMPDDV</sequence>
<dbReference type="AlphaFoldDB" id="A0A8J3VIZ7"/>
<evidence type="ECO:0000313" key="3">
    <source>
        <dbReference type="Proteomes" id="UP000612899"/>
    </source>
</evidence>
<evidence type="ECO:0000256" key="1">
    <source>
        <dbReference type="SAM" id="SignalP"/>
    </source>
</evidence>
<keyword evidence="3" id="KW-1185">Reference proteome</keyword>
<comment type="caution">
    <text evidence="2">The sequence shown here is derived from an EMBL/GenBank/DDBJ whole genome shotgun (WGS) entry which is preliminary data.</text>
</comment>
<keyword evidence="1" id="KW-0732">Signal</keyword>
<protein>
    <submittedName>
        <fullName evidence="2">Uncharacterized protein</fullName>
    </submittedName>
</protein>
<feature type="signal peptide" evidence="1">
    <location>
        <begin position="1"/>
        <end position="31"/>
    </location>
</feature>
<reference evidence="2" key="1">
    <citation type="submission" date="2021-01" db="EMBL/GenBank/DDBJ databases">
        <title>Whole genome shotgun sequence of Rhizocola hellebori NBRC 109834.</title>
        <authorList>
            <person name="Komaki H."/>
            <person name="Tamura T."/>
        </authorList>
    </citation>
    <scope>NUCLEOTIDE SEQUENCE</scope>
    <source>
        <strain evidence="2">NBRC 109834</strain>
    </source>
</reference>
<dbReference type="EMBL" id="BONY01000057">
    <property type="protein sequence ID" value="GIH08889.1"/>
    <property type="molecule type" value="Genomic_DNA"/>
</dbReference>
<gene>
    <name evidence="2" type="ORF">Rhe02_69560</name>
</gene>
<dbReference type="RefSeq" id="WP_203912635.1">
    <property type="nucleotide sequence ID" value="NZ_BONY01000057.1"/>
</dbReference>